<feature type="compositionally biased region" description="Acidic residues" evidence="1">
    <location>
        <begin position="375"/>
        <end position="402"/>
    </location>
</feature>
<name>A0A9W8MFP5_9AGAR</name>
<proteinExistence type="predicted"/>
<sequence>MPSATRTRNPRSASTKERVKKRRAPSESSEHSEFEEDEAVSVKPETKKRKQYDSDDLDEDSDGDATAKKPSTGKGKRKAKASPTKKRSPRKKQKASEDEFDGSDVELKEGQEIVGTVVKAPTTGLVPPGRISQNTMDFLNHLKDPACNDREWFRLHEPVYRVAEKEWKDFVETFTDDLSEVDPQIPPLPPKDVIHRIYRDVRFSNDKTPYKKGLSASFSRSGRKGIFAHYHIAVKPGNESIIAAGLWCPGRAELANIRANLQRNSKPFRRVISSPEFVKFFGKAQPHPKGERQNIFGFEDELKVAPKGVPKDHKDIDLLKCRSFAVVHLFTDKEVLDPNFRQTLASVARVVQPFIHILNDLVTIGGGNATAVGSNDDEDDDGDEDGDEDENGEENGDDGEDD</sequence>
<dbReference type="OrthoDB" id="2537769at2759"/>
<reference evidence="2" key="1">
    <citation type="submission" date="2022-06" db="EMBL/GenBank/DDBJ databases">
        <title>Genome Sequence of Candolleomyces eurysporus.</title>
        <authorList>
            <person name="Buettner E."/>
        </authorList>
    </citation>
    <scope>NUCLEOTIDE SEQUENCE</scope>
    <source>
        <strain evidence="2">VTCC 930004</strain>
    </source>
</reference>
<feature type="region of interest" description="Disordered" evidence="1">
    <location>
        <begin position="1"/>
        <end position="107"/>
    </location>
</feature>
<evidence type="ECO:0000256" key="1">
    <source>
        <dbReference type="SAM" id="MobiDB-lite"/>
    </source>
</evidence>
<dbReference type="InterPro" id="IPR012808">
    <property type="entry name" value="CHP02453"/>
</dbReference>
<evidence type="ECO:0000313" key="3">
    <source>
        <dbReference type="Proteomes" id="UP001140091"/>
    </source>
</evidence>
<evidence type="ECO:0000313" key="2">
    <source>
        <dbReference type="EMBL" id="KAJ2928132.1"/>
    </source>
</evidence>
<keyword evidence="3" id="KW-1185">Reference proteome</keyword>
<dbReference type="PANTHER" id="PTHR36452">
    <property type="entry name" value="CHROMOSOME 12, WHOLE GENOME SHOTGUN SEQUENCE"/>
    <property type="match status" value="1"/>
</dbReference>
<organism evidence="2 3">
    <name type="scientific">Candolleomyces eurysporus</name>
    <dbReference type="NCBI Taxonomy" id="2828524"/>
    <lineage>
        <taxon>Eukaryota</taxon>
        <taxon>Fungi</taxon>
        <taxon>Dikarya</taxon>
        <taxon>Basidiomycota</taxon>
        <taxon>Agaricomycotina</taxon>
        <taxon>Agaricomycetes</taxon>
        <taxon>Agaricomycetidae</taxon>
        <taxon>Agaricales</taxon>
        <taxon>Agaricineae</taxon>
        <taxon>Psathyrellaceae</taxon>
        <taxon>Candolleomyces</taxon>
    </lineage>
</organism>
<comment type="caution">
    <text evidence="2">The sequence shown here is derived from an EMBL/GenBank/DDBJ whole genome shotgun (WGS) entry which is preliminary data.</text>
</comment>
<protein>
    <submittedName>
        <fullName evidence="2">Uncharacterized protein</fullName>
    </submittedName>
</protein>
<dbReference type="AlphaFoldDB" id="A0A9W8MFP5"/>
<feature type="compositionally biased region" description="Basic residues" evidence="1">
    <location>
        <begin position="74"/>
        <end position="93"/>
    </location>
</feature>
<feature type="compositionally biased region" description="Acidic residues" evidence="1">
    <location>
        <begin position="54"/>
        <end position="63"/>
    </location>
</feature>
<dbReference type="Pfam" id="PF09365">
    <property type="entry name" value="DUF2461"/>
    <property type="match status" value="1"/>
</dbReference>
<dbReference type="Proteomes" id="UP001140091">
    <property type="component" value="Unassembled WGS sequence"/>
</dbReference>
<dbReference type="EMBL" id="JANBPK010000939">
    <property type="protein sequence ID" value="KAJ2928132.1"/>
    <property type="molecule type" value="Genomic_DNA"/>
</dbReference>
<feature type="region of interest" description="Disordered" evidence="1">
    <location>
        <begin position="368"/>
        <end position="402"/>
    </location>
</feature>
<dbReference type="PANTHER" id="PTHR36452:SF1">
    <property type="entry name" value="DUF2461 DOMAIN-CONTAINING PROTEIN"/>
    <property type="match status" value="1"/>
</dbReference>
<feature type="non-terminal residue" evidence="2">
    <location>
        <position position="402"/>
    </location>
</feature>
<accession>A0A9W8MFP5</accession>
<gene>
    <name evidence="2" type="ORF">H1R20_g8948</name>
</gene>
<dbReference type="NCBIfam" id="TIGR02453">
    <property type="entry name" value="TIGR02453 family protein"/>
    <property type="match status" value="1"/>
</dbReference>
<feature type="compositionally biased region" description="Polar residues" evidence="1">
    <location>
        <begin position="1"/>
        <end position="13"/>
    </location>
</feature>